<evidence type="ECO:0000256" key="2">
    <source>
        <dbReference type="ARBA" id="ARBA00022553"/>
    </source>
</evidence>
<organism evidence="10 11">
    <name type="scientific">Phlebotomus papatasi</name>
    <name type="common">Sandfly</name>
    <dbReference type="NCBI Taxonomy" id="29031"/>
    <lineage>
        <taxon>Eukaryota</taxon>
        <taxon>Metazoa</taxon>
        <taxon>Ecdysozoa</taxon>
        <taxon>Arthropoda</taxon>
        <taxon>Hexapoda</taxon>
        <taxon>Insecta</taxon>
        <taxon>Pterygota</taxon>
        <taxon>Neoptera</taxon>
        <taxon>Endopterygota</taxon>
        <taxon>Diptera</taxon>
        <taxon>Nematocera</taxon>
        <taxon>Psychodoidea</taxon>
        <taxon>Psychodidae</taxon>
        <taxon>Phlebotomus</taxon>
        <taxon>Phlebotomus</taxon>
    </lineage>
</organism>
<protein>
    <recommendedName>
        <fullName evidence="9">RRM domain-containing protein</fullName>
    </recommendedName>
</protein>
<dbReference type="EMBL" id="AJVK01021970">
    <property type="status" value="NOT_ANNOTATED_CDS"/>
    <property type="molecule type" value="Genomic_DNA"/>
</dbReference>
<feature type="compositionally biased region" description="Basic residues" evidence="8">
    <location>
        <begin position="275"/>
        <end position="295"/>
    </location>
</feature>
<comment type="subcellular location">
    <subcellularLocation>
        <location evidence="1">Nucleus</location>
    </subcellularLocation>
</comment>
<dbReference type="GO" id="GO:0045944">
    <property type="term" value="P:positive regulation of transcription by RNA polymerase II"/>
    <property type="evidence" value="ECO:0007669"/>
    <property type="project" value="TreeGrafter"/>
</dbReference>
<keyword evidence="7" id="KW-0539">Nucleus</keyword>
<feature type="compositionally biased region" description="Low complexity" evidence="8">
    <location>
        <begin position="244"/>
        <end position="266"/>
    </location>
</feature>
<accession>A0A1B0D1G3</accession>
<evidence type="ECO:0000256" key="7">
    <source>
        <dbReference type="ARBA" id="ARBA00023242"/>
    </source>
</evidence>
<dbReference type="EMBL" id="AJVK01021971">
    <property type="status" value="NOT_ANNOTATED_CDS"/>
    <property type="molecule type" value="Genomic_DNA"/>
</dbReference>
<feature type="domain" description="RRM" evidence="9">
    <location>
        <begin position="375"/>
        <end position="410"/>
    </location>
</feature>
<feature type="compositionally biased region" description="Basic and acidic residues" evidence="8">
    <location>
        <begin position="314"/>
        <end position="332"/>
    </location>
</feature>
<feature type="compositionally biased region" description="Low complexity" evidence="8">
    <location>
        <begin position="296"/>
        <end position="309"/>
    </location>
</feature>
<evidence type="ECO:0000256" key="3">
    <source>
        <dbReference type="ARBA" id="ARBA00022884"/>
    </source>
</evidence>
<keyword evidence="5" id="KW-0010">Activator</keyword>
<evidence type="ECO:0000256" key="4">
    <source>
        <dbReference type="ARBA" id="ARBA00023015"/>
    </source>
</evidence>
<reference evidence="10" key="1">
    <citation type="submission" date="2022-08" db="UniProtKB">
        <authorList>
            <consortium name="EnsemblMetazoa"/>
        </authorList>
    </citation>
    <scope>IDENTIFICATION</scope>
    <source>
        <strain evidence="10">Israel</strain>
    </source>
</reference>
<dbReference type="InterPro" id="IPR035979">
    <property type="entry name" value="RBD_domain_sf"/>
</dbReference>
<keyword evidence="4" id="KW-0805">Transcription regulation</keyword>
<dbReference type="PANTHER" id="PTHR15528">
    <property type="entry name" value="PEROXISOME PROLIFERATOR ACTIVATED RECEPTOR GAMMA COACTIVATOR 1 PGC-1 -RELATED"/>
    <property type="match status" value="1"/>
</dbReference>
<dbReference type="VEuPathDB" id="VectorBase:PPAI001186"/>
<dbReference type="GO" id="GO:0003723">
    <property type="term" value="F:RNA binding"/>
    <property type="evidence" value="ECO:0007669"/>
    <property type="project" value="UniProtKB-KW"/>
</dbReference>
<evidence type="ECO:0000256" key="6">
    <source>
        <dbReference type="ARBA" id="ARBA00023163"/>
    </source>
</evidence>
<keyword evidence="2" id="KW-0597">Phosphoprotein</keyword>
<dbReference type="InterPro" id="IPR000504">
    <property type="entry name" value="RRM_dom"/>
</dbReference>
<evidence type="ECO:0000313" key="11">
    <source>
        <dbReference type="Proteomes" id="UP000092462"/>
    </source>
</evidence>
<proteinExistence type="predicted"/>
<keyword evidence="3" id="KW-0694">RNA-binding</keyword>
<feature type="region of interest" description="Disordered" evidence="8">
    <location>
        <begin position="214"/>
        <end position="364"/>
    </location>
</feature>
<dbReference type="Pfam" id="PF00076">
    <property type="entry name" value="RRM_1"/>
    <property type="match status" value="1"/>
</dbReference>
<dbReference type="Gene3D" id="3.30.70.330">
    <property type="match status" value="1"/>
</dbReference>
<dbReference type="PANTHER" id="PTHR15528:SF11">
    <property type="entry name" value="FI18188P1"/>
    <property type="match status" value="1"/>
</dbReference>
<keyword evidence="6" id="KW-0804">Transcription</keyword>
<dbReference type="InterPro" id="IPR012677">
    <property type="entry name" value="Nucleotide-bd_a/b_plait_sf"/>
</dbReference>
<evidence type="ECO:0000259" key="9">
    <source>
        <dbReference type="Pfam" id="PF00076"/>
    </source>
</evidence>
<sequence>MGESPTRLQIMRYGFVTFERARDAYEAIDNGPKNPNLNCYDISFGGRRAFCRSSYSDLDNVAGGFYGSRDYYRLPMDVPGPSTQELKTTHLANEYEEIVIVSIGCNTEISIPPETESASNLLHQSSLFSNITETIIKTTPISSNSLLFSIQDMMMKKRNPGITSPRCAVSPPNGASPDKPEGANGTPAPSIVPAKEHGEDKVIMHLRKDRIRPTTVTISIQTERHGEFSPILSRKHGQRRRSLSTDSSSSSTSSSSSSSSTSTSSTNTEQSYKFSSHRRRHYRSRSRSRTTRRSYRSPSGSSRSPSPCSKRSRSRDPRSRSRDTRSRSYDRRSRSHERRSRSRDCRMSQRSRNPRKTSPADNEECGFVSEERRIVYVGKLEEDLTKDDLKRKFQSYGPITKVTLHFKEVTRAAARFFSRILKAFSLATRMGSR</sequence>
<evidence type="ECO:0000256" key="1">
    <source>
        <dbReference type="ARBA" id="ARBA00004123"/>
    </source>
</evidence>
<evidence type="ECO:0000256" key="8">
    <source>
        <dbReference type="SAM" id="MobiDB-lite"/>
    </source>
</evidence>
<keyword evidence="11" id="KW-1185">Reference proteome</keyword>
<dbReference type="VEuPathDB" id="VectorBase:PPAPM1_000198"/>
<dbReference type="SUPFAM" id="SSF54928">
    <property type="entry name" value="RNA-binding domain, RBD"/>
    <property type="match status" value="1"/>
</dbReference>
<dbReference type="EnsemblMetazoa" id="PPAI001186-RA">
    <property type="protein sequence ID" value="PPAI001186-PA"/>
    <property type="gene ID" value="PPAI001186"/>
</dbReference>
<evidence type="ECO:0000313" key="10">
    <source>
        <dbReference type="EnsemblMetazoa" id="PPAI001186-PA"/>
    </source>
</evidence>
<dbReference type="AlphaFoldDB" id="A0A1B0D1G3"/>
<dbReference type="Proteomes" id="UP000092462">
    <property type="component" value="Unassembled WGS sequence"/>
</dbReference>
<evidence type="ECO:0000256" key="5">
    <source>
        <dbReference type="ARBA" id="ARBA00023159"/>
    </source>
</evidence>
<name>A0A1B0D1G3_PHLPP</name>
<dbReference type="GO" id="GO:0003712">
    <property type="term" value="F:transcription coregulator activity"/>
    <property type="evidence" value="ECO:0007669"/>
    <property type="project" value="InterPro"/>
</dbReference>
<dbReference type="GO" id="GO:0005634">
    <property type="term" value="C:nucleus"/>
    <property type="evidence" value="ECO:0007669"/>
    <property type="project" value="UniProtKB-SubCell"/>
</dbReference>
<dbReference type="InterPro" id="IPR034605">
    <property type="entry name" value="PGC-1"/>
</dbReference>
<feature type="region of interest" description="Disordered" evidence="8">
    <location>
        <begin position="158"/>
        <end position="198"/>
    </location>
</feature>
<feature type="compositionally biased region" description="Basic residues" evidence="8">
    <location>
        <begin position="233"/>
        <end position="242"/>
    </location>
</feature>